<dbReference type="SUPFAM" id="SSF50475">
    <property type="entry name" value="FMN-binding split barrel"/>
    <property type="match status" value="1"/>
</dbReference>
<protein>
    <submittedName>
        <fullName evidence="3">Flavin reductase</fullName>
    </submittedName>
</protein>
<evidence type="ECO:0000313" key="4">
    <source>
        <dbReference type="Proteomes" id="UP000717995"/>
    </source>
</evidence>
<accession>A0ABS2I843</accession>
<gene>
    <name evidence="3" type="ORF">JQX08_01230</name>
</gene>
<name>A0ABS2I843_9GAMM</name>
<evidence type="ECO:0000313" key="3">
    <source>
        <dbReference type="EMBL" id="MBM7059319.1"/>
    </source>
</evidence>
<dbReference type="InterPro" id="IPR050268">
    <property type="entry name" value="NADH-dep_flavin_reductase"/>
</dbReference>
<dbReference type="SMART" id="SM00903">
    <property type="entry name" value="Flavin_Reduct"/>
    <property type="match status" value="1"/>
</dbReference>
<proteinExistence type="predicted"/>
<dbReference type="Gene3D" id="2.30.110.10">
    <property type="entry name" value="Electron Transport, Fmn-binding Protein, Chain A"/>
    <property type="match status" value="1"/>
</dbReference>
<dbReference type="PANTHER" id="PTHR30466">
    <property type="entry name" value="FLAVIN REDUCTASE"/>
    <property type="match status" value="1"/>
</dbReference>
<feature type="domain" description="Flavin reductase like" evidence="2">
    <location>
        <begin position="27"/>
        <end position="176"/>
    </location>
</feature>
<keyword evidence="1" id="KW-0560">Oxidoreductase</keyword>
<dbReference type="Pfam" id="PF01613">
    <property type="entry name" value="Flavin_Reduct"/>
    <property type="match status" value="1"/>
</dbReference>
<dbReference type="Proteomes" id="UP000717995">
    <property type="component" value="Unassembled WGS sequence"/>
</dbReference>
<keyword evidence="4" id="KW-1185">Reference proteome</keyword>
<dbReference type="InterPro" id="IPR002563">
    <property type="entry name" value="Flavin_Rdtase-like_dom"/>
</dbReference>
<dbReference type="EMBL" id="JAFEUP010000001">
    <property type="protein sequence ID" value="MBM7059319.1"/>
    <property type="molecule type" value="Genomic_DNA"/>
</dbReference>
<reference evidence="3 4" key="1">
    <citation type="submission" date="2021-02" db="EMBL/GenBank/DDBJ databases">
        <authorList>
            <person name="Lee D.-H."/>
        </authorList>
    </citation>
    <scope>NUCLEOTIDE SEQUENCE [LARGE SCALE GENOMIC DNA]</scope>
    <source>
        <strain evidence="3 4">UL073</strain>
    </source>
</reference>
<dbReference type="PANTHER" id="PTHR30466:SF1">
    <property type="entry name" value="FMN REDUCTASE (NADH) RUTF"/>
    <property type="match status" value="1"/>
</dbReference>
<evidence type="ECO:0000259" key="2">
    <source>
        <dbReference type="SMART" id="SM00903"/>
    </source>
</evidence>
<organism evidence="3 4">
    <name type="scientific">Zestomonas insulae</name>
    <dbReference type="NCBI Taxonomy" id="2809017"/>
    <lineage>
        <taxon>Bacteria</taxon>
        <taxon>Pseudomonadati</taxon>
        <taxon>Pseudomonadota</taxon>
        <taxon>Gammaproteobacteria</taxon>
        <taxon>Pseudomonadales</taxon>
        <taxon>Pseudomonadaceae</taxon>
        <taxon>Zestomonas</taxon>
    </lineage>
</organism>
<comment type="caution">
    <text evidence="3">The sequence shown here is derived from an EMBL/GenBank/DDBJ whole genome shotgun (WGS) entry which is preliminary data.</text>
</comment>
<evidence type="ECO:0000256" key="1">
    <source>
        <dbReference type="ARBA" id="ARBA00023002"/>
    </source>
</evidence>
<sequence length="178" mass="18498">MLNAVQSNGTATVVPEIVATADFCKAMRQLAGACVVIASADERERAGLTATAVCSITADPPRLLICVNRNVRANEVIKRAGAFSINVLAADQEAVAKRFAGMLEGVFGEARFADGAWQTGATGVPLLGDALVGFECRLVELIPASTHDMFIGEVVGLAGQQGASGPLVYFNSQFAALK</sequence>
<dbReference type="InterPro" id="IPR012349">
    <property type="entry name" value="Split_barrel_FMN-bd"/>
</dbReference>